<evidence type="ECO:0000256" key="2">
    <source>
        <dbReference type="ARBA" id="ARBA00023002"/>
    </source>
</evidence>
<accession>A0A238FCR5</accession>
<dbReference type="InterPro" id="IPR016160">
    <property type="entry name" value="Ald_DH_CS_CYS"/>
</dbReference>
<dbReference type="OrthoDB" id="310895at2759"/>
<dbReference type="EMBL" id="FMSP01000005">
    <property type="protein sequence ID" value="SCV69674.1"/>
    <property type="molecule type" value="Genomic_DNA"/>
</dbReference>
<dbReference type="InterPro" id="IPR016162">
    <property type="entry name" value="Ald_DH_N"/>
</dbReference>
<feature type="active site" evidence="3">
    <location>
        <position position="263"/>
    </location>
</feature>
<evidence type="ECO:0000256" key="4">
    <source>
        <dbReference type="RuleBase" id="RU003345"/>
    </source>
</evidence>
<dbReference type="Proteomes" id="UP000198372">
    <property type="component" value="Unassembled WGS sequence"/>
</dbReference>
<evidence type="ECO:0000256" key="3">
    <source>
        <dbReference type="PROSITE-ProRule" id="PRU10007"/>
    </source>
</evidence>
<protein>
    <submittedName>
        <fullName evidence="6">BQ2448_1068 protein</fullName>
    </submittedName>
</protein>
<keyword evidence="7" id="KW-1185">Reference proteome</keyword>
<dbReference type="InterPro" id="IPR016161">
    <property type="entry name" value="Ald_DH/histidinol_DH"/>
</dbReference>
<dbReference type="PANTHER" id="PTHR11699">
    <property type="entry name" value="ALDEHYDE DEHYDROGENASE-RELATED"/>
    <property type="match status" value="1"/>
</dbReference>
<dbReference type="FunFam" id="3.40.309.10:FF:000012">
    <property type="entry name" value="Betaine aldehyde dehydrogenase"/>
    <property type="match status" value="1"/>
</dbReference>
<sequence>MTTIKLPSNPAHPLRTQLFINNEWVPSVSSQTFSVVNPATAQEIAQVSSAQKEDVDLAVRAARKAFKTTWGKNCLPGERTRLLNKLADLIERDAQLLGELESVNGGKGVRVARDFDIGDSVACLRYYAGWTDKITGETIEVAPSKVVYTTADPIGVCGQIIPWNYPIMMWAWKVGPALAAGCTIVMKPSELTPLTALAICELIAEAGFPAGVVNCVPGLGASAGAAIASHMDIDKVAFTGSVQTGRTIMAAAALSNLKKVTLELGGKSPNIIFSSADLQQAANWSAMGVFYNSGQDCCAGTRLYVQEDIYDEFMGILVEKARACAIGDPLDEATSFGPLISAGQRDKVLKYIESGVEEGAKIATGGQKWPQSQGFYIEPTILTECDPNMKVVKEEIFGPILVVSKFKTEEEVLELANGSVYGLGAAVFTNDAKQSMRVAHNLEAGTVWCNLYGLLNSNVPFGGYKMSGIGRELGSAGVKEYCIIKSIHHNVSEEMVSRVSVILGHPCARDEE</sequence>
<dbReference type="CDD" id="cd07091">
    <property type="entry name" value="ALDH_F1-2_Ald2-like"/>
    <property type="match status" value="1"/>
</dbReference>
<dbReference type="SUPFAM" id="SSF53720">
    <property type="entry name" value="ALDH-like"/>
    <property type="match status" value="1"/>
</dbReference>
<organism evidence="6 7">
    <name type="scientific">Microbotryum intermedium</name>
    <dbReference type="NCBI Taxonomy" id="269621"/>
    <lineage>
        <taxon>Eukaryota</taxon>
        <taxon>Fungi</taxon>
        <taxon>Dikarya</taxon>
        <taxon>Basidiomycota</taxon>
        <taxon>Pucciniomycotina</taxon>
        <taxon>Microbotryomycetes</taxon>
        <taxon>Microbotryales</taxon>
        <taxon>Microbotryaceae</taxon>
        <taxon>Microbotryum</taxon>
    </lineage>
</organism>
<dbReference type="PROSITE" id="PS00070">
    <property type="entry name" value="ALDEHYDE_DEHYDR_CYS"/>
    <property type="match status" value="1"/>
</dbReference>
<dbReference type="Pfam" id="PF00171">
    <property type="entry name" value="Aldedh"/>
    <property type="match status" value="1"/>
</dbReference>
<feature type="domain" description="Aldehyde dehydrogenase" evidence="5">
    <location>
        <begin position="24"/>
        <end position="487"/>
    </location>
</feature>
<dbReference type="GO" id="GO:0016620">
    <property type="term" value="F:oxidoreductase activity, acting on the aldehyde or oxo group of donors, NAD or NADP as acceptor"/>
    <property type="evidence" value="ECO:0007669"/>
    <property type="project" value="InterPro"/>
</dbReference>
<evidence type="ECO:0000259" key="5">
    <source>
        <dbReference type="Pfam" id="PF00171"/>
    </source>
</evidence>
<evidence type="ECO:0000256" key="1">
    <source>
        <dbReference type="ARBA" id="ARBA00009986"/>
    </source>
</evidence>
<dbReference type="AlphaFoldDB" id="A0A238FCR5"/>
<dbReference type="InterPro" id="IPR029510">
    <property type="entry name" value="Ald_DH_CS_GLU"/>
</dbReference>
<evidence type="ECO:0000313" key="6">
    <source>
        <dbReference type="EMBL" id="SCV69674.1"/>
    </source>
</evidence>
<comment type="similarity">
    <text evidence="1 4">Belongs to the aldehyde dehydrogenase family.</text>
</comment>
<dbReference type="PROSITE" id="PS00687">
    <property type="entry name" value="ALDEHYDE_DEHYDR_GLU"/>
    <property type="match status" value="1"/>
</dbReference>
<dbReference type="InterPro" id="IPR015590">
    <property type="entry name" value="Aldehyde_DH_dom"/>
</dbReference>
<gene>
    <name evidence="6" type="ORF">BQ2448_1068</name>
</gene>
<proteinExistence type="inferred from homology"/>
<dbReference type="FunFam" id="3.40.605.10:FF:000050">
    <property type="entry name" value="Aldehyde dehydrogenase, mitochondrial"/>
    <property type="match status" value="1"/>
</dbReference>
<name>A0A238FCR5_9BASI</name>
<reference evidence="7" key="1">
    <citation type="submission" date="2016-09" db="EMBL/GenBank/DDBJ databases">
        <authorList>
            <person name="Jeantristanb JTB J.-T."/>
            <person name="Ricardo R."/>
        </authorList>
    </citation>
    <scope>NUCLEOTIDE SEQUENCE [LARGE SCALE GENOMIC DNA]</scope>
</reference>
<dbReference type="STRING" id="269621.A0A238FCR5"/>
<evidence type="ECO:0000313" key="7">
    <source>
        <dbReference type="Proteomes" id="UP000198372"/>
    </source>
</evidence>
<dbReference type="Gene3D" id="3.40.309.10">
    <property type="entry name" value="Aldehyde Dehydrogenase, Chain A, domain 2"/>
    <property type="match status" value="1"/>
</dbReference>
<dbReference type="InterPro" id="IPR016163">
    <property type="entry name" value="Ald_DH_C"/>
</dbReference>
<dbReference type="Gene3D" id="3.40.605.10">
    <property type="entry name" value="Aldehyde Dehydrogenase, Chain A, domain 1"/>
    <property type="match status" value="1"/>
</dbReference>
<keyword evidence="2 4" id="KW-0560">Oxidoreductase</keyword>